<dbReference type="SUPFAM" id="SSF47923">
    <property type="entry name" value="Ypt/Rab-GAP domain of gyp1p"/>
    <property type="match status" value="2"/>
</dbReference>
<dbReference type="AlphaFoldDB" id="A0ABD2QE92"/>
<evidence type="ECO:0000313" key="4">
    <source>
        <dbReference type="Proteomes" id="UP001626550"/>
    </source>
</evidence>
<dbReference type="InterPro" id="IPR050302">
    <property type="entry name" value="Rab_GAP_TBC_domain"/>
</dbReference>
<dbReference type="Gene3D" id="1.10.472.80">
    <property type="entry name" value="Ypt/Rab-GAP domain of gyp1p, domain 3"/>
    <property type="match status" value="1"/>
</dbReference>
<feature type="region of interest" description="Disordered" evidence="1">
    <location>
        <begin position="1"/>
        <end position="27"/>
    </location>
</feature>
<dbReference type="FunFam" id="1.10.10.750:FF:000001">
    <property type="entry name" value="TBC1 domain family member 10A"/>
    <property type="match status" value="1"/>
</dbReference>
<evidence type="ECO:0000259" key="2">
    <source>
        <dbReference type="PROSITE" id="PS50086"/>
    </source>
</evidence>
<gene>
    <name evidence="3" type="ORF">Ciccas_003470</name>
</gene>
<accession>A0ABD2QE92</accession>
<dbReference type="InterPro" id="IPR000195">
    <property type="entry name" value="Rab-GAP-TBC_dom"/>
</dbReference>
<organism evidence="3 4">
    <name type="scientific">Cichlidogyrus casuarinus</name>
    <dbReference type="NCBI Taxonomy" id="1844966"/>
    <lineage>
        <taxon>Eukaryota</taxon>
        <taxon>Metazoa</taxon>
        <taxon>Spiralia</taxon>
        <taxon>Lophotrochozoa</taxon>
        <taxon>Platyhelminthes</taxon>
        <taxon>Monogenea</taxon>
        <taxon>Monopisthocotylea</taxon>
        <taxon>Dactylogyridea</taxon>
        <taxon>Ancyrocephalidae</taxon>
        <taxon>Cichlidogyrus</taxon>
    </lineage>
</organism>
<keyword evidence="4" id="KW-1185">Reference proteome</keyword>
<evidence type="ECO:0000256" key="1">
    <source>
        <dbReference type="SAM" id="MobiDB-lite"/>
    </source>
</evidence>
<dbReference type="PANTHER" id="PTHR47219:SF4">
    <property type="entry name" value="TBC1 DOMAIN FAMILY MEMBER 10A"/>
    <property type="match status" value="1"/>
</dbReference>
<comment type="caution">
    <text evidence="3">The sequence shown here is derived from an EMBL/GenBank/DDBJ whole genome shotgun (WGS) entry which is preliminary data.</text>
</comment>
<dbReference type="PANTHER" id="PTHR47219">
    <property type="entry name" value="RAB GTPASE-ACTIVATING PROTEIN 1-LIKE"/>
    <property type="match status" value="1"/>
</dbReference>
<reference evidence="3 4" key="1">
    <citation type="submission" date="2024-11" db="EMBL/GenBank/DDBJ databases">
        <title>Adaptive evolution of stress response genes in parasites aligns with host niche diversity.</title>
        <authorList>
            <person name="Hahn C."/>
            <person name="Resl P."/>
        </authorList>
    </citation>
    <scope>NUCLEOTIDE SEQUENCE [LARGE SCALE GENOMIC DNA]</scope>
    <source>
        <strain evidence="3">EGGRZ-B1_66</strain>
        <tissue evidence="3">Body</tissue>
    </source>
</reference>
<dbReference type="EMBL" id="JBJKFK010000315">
    <property type="protein sequence ID" value="KAL3317873.1"/>
    <property type="molecule type" value="Genomic_DNA"/>
</dbReference>
<dbReference type="Gene3D" id="1.10.10.750">
    <property type="entry name" value="Ypt/Rab-GAP domain of gyp1p, domain 1"/>
    <property type="match status" value="1"/>
</dbReference>
<dbReference type="SMART" id="SM00164">
    <property type="entry name" value="TBC"/>
    <property type="match status" value="1"/>
</dbReference>
<sequence>MDQNEKLAQKPPLPVKPLSSPTSFHENDQCREDLNVDKFGFFGGEQYCLASPSSDKEDNTDKKVDKWNQMFSNWNDWMLKDYYHLRARCRKGIPMSQRPLAWQYLCGSYFYIKKYRGEYSTMSLCKCPLEVIDEIQKDTYRQFPNHTYFAGKGGQGQQALARLLRLYAVVRPDVGYSQAQAPIAASLLIHMKEEEAFWTYLCINEFYLAHYYEHDMEYYGIELLPVCVDWFMCLFTRNLPWDTVLRVLDQFFCEGIKVIFRVALAIFELLFEDFRRCSKQDLDAGTIMMAIRKLPPHIVTESVLIPTSLKYVDKITKDELSSMHIRKREELYKIREVGPTDNEYYLKTDKTIVRNSSSKL</sequence>
<evidence type="ECO:0000313" key="3">
    <source>
        <dbReference type="EMBL" id="KAL3317873.1"/>
    </source>
</evidence>
<feature type="domain" description="Rab-GAP TBC" evidence="2">
    <location>
        <begin position="92"/>
        <end position="274"/>
    </location>
</feature>
<dbReference type="InterPro" id="IPR035969">
    <property type="entry name" value="Rab-GAP_TBC_sf"/>
</dbReference>
<proteinExistence type="predicted"/>
<dbReference type="Pfam" id="PF23436">
    <property type="entry name" value="RabGap-TBC_2"/>
    <property type="match status" value="1"/>
</dbReference>
<dbReference type="Pfam" id="PF00566">
    <property type="entry name" value="RabGAP-TBC"/>
    <property type="match status" value="1"/>
</dbReference>
<dbReference type="Proteomes" id="UP001626550">
    <property type="component" value="Unassembled WGS sequence"/>
</dbReference>
<protein>
    <recommendedName>
        <fullName evidence="2">Rab-GAP TBC domain-containing protein</fullName>
    </recommendedName>
</protein>
<dbReference type="PROSITE" id="PS50086">
    <property type="entry name" value="TBC_RABGAP"/>
    <property type="match status" value="1"/>
</dbReference>
<dbReference type="Gene3D" id="1.10.8.270">
    <property type="entry name" value="putative rabgap domain of human tbc1 domain family member 14 like domains"/>
    <property type="match status" value="1"/>
</dbReference>
<name>A0ABD2QE92_9PLAT</name>